<dbReference type="HOGENOM" id="CLU_045683_0_0_4"/>
<keyword evidence="2" id="KW-0732">Signal</keyword>
<dbReference type="InterPro" id="IPR042100">
    <property type="entry name" value="Bug_dom1"/>
</dbReference>
<evidence type="ECO:0000256" key="2">
    <source>
        <dbReference type="SAM" id="SignalP"/>
    </source>
</evidence>
<comment type="similarity">
    <text evidence="1">Belongs to the UPF0065 (bug) family.</text>
</comment>
<evidence type="ECO:0000313" key="3">
    <source>
        <dbReference type="EMBL" id="AHG65618.1"/>
    </source>
</evidence>
<dbReference type="Gene3D" id="3.40.190.150">
    <property type="entry name" value="Bordetella uptake gene, domain 1"/>
    <property type="match status" value="1"/>
</dbReference>
<dbReference type="KEGG" id="amim:MIM_c35580"/>
<dbReference type="Gene3D" id="3.40.190.10">
    <property type="entry name" value="Periplasmic binding protein-like II"/>
    <property type="match status" value="1"/>
</dbReference>
<protein>
    <submittedName>
        <fullName evidence="3">Putative Bug-like extracytoplasmic solute binding receptor, TTT family</fullName>
    </submittedName>
</protein>
<sequence length="325" mass="34532">MLKHTRHWLAAAFIAVVGSANAYPDKAITMIVPYATGGSTDGLARIVADAMGKSIGTSIIVENIGGVGGVPGVQKFLRAKTDGYTIMLSNMGSFAIAPTLYPHMKFDPKTEMEPLGLVAEVPMVLSVSASSGIKDLPALLKRMRDSSKPRINLGNGGPGGTGHIGAEYFLYLTKTTSEMIPYRGTGPALVDLMAGTVDVVIDQTVAMIPASKGKRIVPLAVASPERIPQMPDTPTFAEGGVPDFDMSVWNAIAAPKGIPHDRAEKLVKALNVALDDPKVKTALDSLGAIAPEGERRGPQEMHRLTLRDLDRFEKLIKDANIPINN</sequence>
<dbReference type="SUPFAM" id="SSF53850">
    <property type="entry name" value="Periplasmic binding protein-like II"/>
    <property type="match status" value="1"/>
</dbReference>
<dbReference type="AlphaFoldDB" id="W0PKU8"/>
<gene>
    <name evidence="3" type="ORF">MIM_c35580</name>
</gene>
<dbReference type="InterPro" id="IPR005064">
    <property type="entry name" value="BUG"/>
</dbReference>
<dbReference type="PANTHER" id="PTHR42928">
    <property type="entry name" value="TRICARBOXYLATE-BINDING PROTEIN"/>
    <property type="match status" value="1"/>
</dbReference>
<dbReference type="Pfam" id="PF03401">
    <property type="entry name" value="TctC"/>
    <property type="match status" value="1"/>
</dbReference>
<dbReference type="OrthoDB" id="8629764at2"/>
<keyword evidence="3" id="KW-0675">Receptor</keyword>
<dbReference type="PATRIC" id="fig|1247726.3.peg.3936"/>
<proteinExistence type="inferred from homology"/>
<dbReference type="PANTHER" id="PTHR42928:SF5">
    <property type="entry name" value="BLR1237 PROTEIN"/>
    <property type="match status" value="1"/>
</dbReference>
<keyword evidence="4" id="KW-1185">Reference proteome</keyword>
<evidence type="ECO:0000256" key="1">
    <source>
        <dbReference type="ARBA" id="ARBA00006987"/>
    </source>
</evidence>
<name>W0PKU8_ADVMD</name>
<dbReference type="EMBL" id="CP003915">
    <property type="protein sequence ID" value="AHG65618.1"/>
    <property type="molecule type" value="Genomic_DNA"/>
</dbReference>
<dbReference type="CDD" id="cd07012">
    <property type="entry name" value="PBP2_Bug_TTT"/>
    <property type="match status" value="1"/>
</dbReference>
<feature type="chain" id="PRO_5004793032" evidence="2">
    <location>
        <begin position="23"/>
        <end position="325"/>
    </location>
</feature>
<accession>W0PKU8</accession>
<dbReference type="Proteomes" id="UP000019095">
    <property type="component" value="Chromosome"/>
</dbReference>
<dbReference type="eggNOG" id="COG3181">
    <property type="taxonomic scope" value="Bacteria"/>
</dbReference>
<dbReference type="RefSeq" id="WP_025374315.1">
    <property type="nucleotide sequence ID" value="NZ_CP003915.1"/>
</dbReference>
<organism evidence="3 4">
    <name type="scientific">Advenella mimigardefordensis (strain DSM 17166 / LMG 22922 / DPN7)</name>
    <dbReference type="NCBI Taxonomy" id="1247726"/>
    <lineage>
        <taxon>Bacteria</taxon>
        <taxon>Pseudomonadati</taxon>
        <taxon>Pseudomonadota</taxon>
        <taxon>Betaproteobacteria</taxon>
        <taxon>Burkholderiales</taxon>
        <taxon>Alcaligenaceae</taxon>
    </lineage>
</organism>
<evidence type="ECO:0000313" key="4">
    <source>
        <dbReference type="Proteomes" id="UP000019095"/>
    </source>
</evidence>
<dbReference type="PIRSF" id="PIRSF017082">
    <property type="entry name" value="YflP"/>
    <property type="match status" value="1"/>
</dbReference>
<dbReference type="STRING" id="1247726.MIM_c35580"/>
<reference evidence="3 4" key="1">
    <citation type="journal article" date="2014" name="Microbiology">
        <title>Unravelling the complete genome sequence of Advenella mimigardefordensis strain DPN7T and novel insights in the catabolism of the xenobiotic polythioester precursor 3,3'-dithiodipropionate.</title>
        <authorList>
            <person name="Wubbeler J.H."/>
            <person name="Hiessl S."/>
            <person name="Schuldes J."/>
            <person name="Thurmer A."/>
            <person name="Daniel R."/>
            <person name="Steinbuchel A."/>
        </authorList>
    </citation>
    <scope>NUCLEOTIDE SEQUENCE [LARGE SCALE GENOMIC DNA]</scope>
    <source>
        <strain evidence="4">DSM 17166 / LMG 22922 / DPN7</strain>
    </source>
</reference>
<feature type="signal peptide" evidence="2">
    <location>
        <begin position="1"/>
        <end position="22"/>
    </location>
</feature>